<name>A0A0W8G193_9ZZZZ</name>
<reference evidence="1" key="1">
    <citation type="journal article" date="2015" name="Proc. Natl. Acad. Sci. U.S.A.">
        <title>Networks of energetic and metabolic interactions define dynamics in microbial communities.</title>
        <authorList>
            <person name="Embree M."/>
            <person name="Liu J.K."/>
            <person name="Al-Bassam M.M."/>
            <person name="Zengler K."/>
        </authorList>
    </citation>
    <scope>NUCLEOTIDE SEQUENCE</scope>
</reference>
<accession>A0A0W8G193</accession>
<gene>
    <name evidence="1" type="ORF">ASZ90_003213</name>
</gene>
<dbReference type="AlphaFoldDB" id="A0A0W8G193"/>
<sequence>MTIRTNRIIIAVNSTPVLLVIENYTGAGYFYLRNSKVNFSGSGDIEILGMMKGKIQYVQSIDQENRIIKLVDDSQWFVPNDYDWNAAKEWLTKPDLIIPDNKPPHGEFFINIVTAESVLAINVDNTKAD</sequence>
<evidence type="ECO:0000313" key="1">
    <source>
        <dbReference type="EMBL" id="KUG26932.1"/>
    </source>
</evidence>
<protein>
    <submittedName>
        <fullName evidence="1">Uncharacterized protein</fullName>
    </submittedName>
</protein>
<comment type="caution">
    <text evidence="1">The sequence shown here is derived from an EMBL/GenBank/DDBJ whole genome shotgun (WGS) entry which is preliminary data.</text>
</comment>
<proteinExistence type="predicted"/>
<dbReference type="EMBL" id="LNQE01000385">
    <property type="protein sequence ID" value="KUG26932.1"/>
    <property type="molecule type" value="Genomic_DNA"/>
</dbReference>
<organism evidence="1">
    <name type="scientific">hydrocarbon metagenome</name>
    <dbReference type="NCBI Taxonomy" id="938273"/>
    <lineage>
        <taxon>unclassified sequences</taxon>
        <taxon>metagenomes</taxon>
        <taxon>ecological metagenomes</taxon>
    </lineage>
</organism>